<name>A0A5K7X1X2_9BACL</name>
<dbReference type="InterPro" id="IPR009057">
    <property type="entry name" value="Homeodomain-like_sf"/>
</dbReference>
<dbReference type="Gene3D" id="1.10.357.10">
    <property type="entry name" value="Tetracycline Repressor, domain 2"/>
    <property type="match status" value="1"/>
</dbReference>
<evidence type="ECO:0000313" key="4">
    <source>
        <dbReference type="EMBL" id="BBN99994.1"/>
    </source>
</evidence>
<reference evidence="4 5" key="1">
    <citation type="submission" date="2019-09" db="EMBL/GenBank/DDBJ databases">
        <title>Complete genome sequence of Sporolactobacillus terrae 70-3.</title>
        <authorList>
            <person name="Tanaka N."/>
            <person name="Shiwa Y."/>
            <person name="Fujita N."/>
            <person name="Tanasupawat S."/>
        </authorList>
    </citation>
    <scope>NUCLEOTIDE SEQUENCE [LARGE SCALE GENOMIC DNA]</scope>
    <source>
        <strain evidence="4 5">70-3</strain>
    </source>
</reference>
<protein>
    <submittedName>
        <fullName evidence="4">TetR family transcriptional regulator</fullName>
    </submittedName>
</protein>
<dbReference type="PRINTS" id="PR00455">
    <property type="entry name" value="HTHTETR"/>
</dbReference>
<gene>
    <name evidence="4" type="ORF">St703_26990</name>
</gene>
<keyword evidence="1 2" id="KW-0238">DNA-binding</keyword>
<feature type="DNA-binding region" description="H-T-H motif" evidence="2">
    <location>
        <begin position="56"/>
        <end position="75"/>
    </location>
</feature>
<dbReference type="SUPFAM" id="SSF46689">
    <property type="entry name" value="Homeodomain-like"/>
    <property type="match status" value="1"/>
</dbReference>
<organism evidence="4 5">
    <name type="scientific">Sporolactobacillus terrae</name>
    <dbReference type="NCBI Taxonomy" id="269673"/>
    <lineage>
        <taxon>Bacteria</taxon>
        <taxon>Bacillati</taxon>
        <taxon>Bacillota</taxon>
        <taxon>Bacilli</taxon>
        <taxon>Bacillales</taxon>
        <taxon>Sporolactobacillaceae</taxon>
        <taxon>Sporolactobacillus</taxon>
    </lineage>
</organism>
<dbReference type="InterPro" id="IPR050624">
    <property type="entry name" value="HTH-type_Tx_Regulator"/>
</dbReference>
<dbReference type="PANTHER" id="PTHR43479:SF11">
    <property type="entry name" value="ACREF_ENVCD OPERON REPRESSOR-RELATED"/>
    <property type="match status" value="1"/>
</dbReference>
<dbReference type="RefSeq" id="WP_139693808.1">
    <property type="nucleotide sequence ID" value="NZ_AP021853.1"/>
</dbReference>
<dbReference type="AlphaFoldDB" id="A0A5K7X1X2"/>
<dbReference type="EMBL" id="AP021853">
    <property type="protein sequence ID" value="BBN99994.1"/>
    <property type="molecule type" value="Genomic_DNA"/>
</dbReference>
<evidence type="ECO:0000313" key="5">
    <source>
        <dbReference type="Proteomes" id="UP000326951"/>
    </source>
</evidence>
<evidence type="ECO:0000256" key="2">
    <source>
        <dbReference type="PROSITE-ProRule" id="PRU00335"/>
    </source>
</evidence>
<dbReference type="PANTHER" id="PTHR43479">
    <property type="entry name" value="ACREF/ENVCD OPERON REPRESSOR-RELATED"/>
    <property type="match status" value="1"/>
</dbReference>
<dbReference type="InterPro" id="IPR001647">
    <property type="entry name" value="HTH_TetR"/>
</dbReference>
<sequence length="214" mass="24502">MIYGERMHEGLELKTIDRDRPFGYHCCMKNKDKNKLQMILHAVLSLTSTNDLVNLSISKIAAAAGISKSTVYVYFKDKEELLSKTYMYVKDLMDEGIAEVEAKHPDLDERIGAFIRHFVQRYQRYPKEAKFMEAVQTNPSVVSEEAHQYAETTAAPIYRAFEEIVGNPEFVQAPAYVYATFFSLPMKMAEINGTMTDSELDSIICMVLNAMKRR</sequence>
<feature type="domain" description="HTH tetR-type" evidence="3">
    <location>
        <begin position="33"/>
        <end position="93"/>
    </location>
</feature>
<evidence type="ECO:0000259" key="3">
    <source>
        <dbReference type="PROSITE" id="PS50977"/>
    </source>
</evidence>
<dbReference type="Proteomes" id="UP000326951">
    <property type="component" value="Chromosome"/>
</dbReference>
<dbReference type="Pfam" id="PF00440">
    <property type="entry name" value="TetR_N"/>
    <property type="match status" value="1"/>
</dbReference>
<dbReference type="GO" id="GO:0003677">
    <property type="term" value="F:DNA binding"/>
    <property type="evidence" value="ECO:0007669"/>
    <property type="project" value="UniProtKB-UniRule"/>
</dbReference>
<accession>A0A5K7X1X2</accession>
<proteinExistence type="predicted"/>
<dbReference type="PROSITE" id="PS50977">
    <property type="entry name" value="HTH_TETR_2"/>
    <property type="match status" value="1"/>
</dbReference>
<evidence type="ECO:0000256" key="1">
    <source>
        <dbReference type="ARBA" id="ARBA00023125"/>
    </source>
</evidence>